<dbReference type="RefSeq" id="WP_349163575.1">
    <property type="nucleotide sequence ID" value="NZ_JBBNHX010000023.1"/>
</dbReference>
<dbReference type="GO" id="GO:0016887">
    <property type="term" value="F:ATP hydrolysis activity"/>
    <property type="evidence" value="ECO:0007669"/>
    <property type="project" value="InterPro"/>
</dbReference>
<dbReference type="InterPro" id="IPR037198">
    <property type="entry name" value="MutL_C_sf"/>
</dbReference>
<dbReference type="AlphaFoldDB" id="A0AAE3E110"/>
<dbReference type="GO" id="GO:0140664">
    <property type="term" value="F:ATP-dependent DNA damage sensor activity"/>
    <property type="evidence" value="ECO:0007669"/>
    <property type="project" value="InterPro"/>
</dbReference>
<dbReference type="GO" id="GO:0030983">
    <property type="term" value="F:mismatched DNA binding"/>
    <property type="evidence" value="ECO:0007669"/>
    <property type="project" value="InterPro"/>
</dbReference>
<dbReference type="InterPro" id="IPR014762">
    <property type="entry name" value="DNA_mismatch_repair_CS"/>
</dbReference>
<dbReference type="InterPro" id="IPR020667">
    <property type="entry name" value="DNA_mismatch_repair_MutL"/>
</dbReference>
<reference evidence="8 9" key="1">
    <citation type="submission" date="2021-10" db="EMBL/GenBank/DDBJ databases">
        <title>Anaerobic single-cell dispensing facilitates the cultivation of human gut bacteria.</title>
        <authorList>
            <person name="Afrizal A."/>
        </authorList>
    </citation>
    <scope>NUCLEOTIDE SEQUENCE [LARGE SCALE GENOMIC DNA]</scope>
    <source>
        <strain evidence="8 9">CLA-AA-H232</strain>
    </source>
</reference>
<dbReference type="PROSITE" id="PS00058">
    <property type="entry name" value="DNA_MISMATCH_REPAIR_1"/>
    <property type="match status" value="1"/>
</dbReference>
<organism evidence="8 9">
    <name type="scientific">Hominilimicola fabiformis</name>
    <dbReference type="NCBI Taxonomy" id="2885356"/>
    <lineage>
        <taxon>Bacteria</taxon>
        <taxon>Bacillati</taxon>
        <taxon>Bacillota</taxon>
        <taxon>Clostridia</taxon>
        <taxon>Eubacteriales</taxon>
        <taxon>Oscillospiraceae</taxon>
        <taxon>Hominilimicola</taxon>
    </lineage>
</organism>
<feature type="domain" description="MutL C-terminal dimerisation" evidence="6">
    <location>
        <begin position="504"/>
        <end position="646"/>
    </location>
</feature>
<evidence type="ECO:0000256" key="5">
    <source>
        <dbReference type="SAM" id="MobiDB-lite"/>
    </source>
</evidence>
<comment type="function">
    <text evidence="4">This protein is involved in the repair of mismatches in DNA. It is required for dam-dependent methyl-directed DNA mismatch repair. May act as a 'molecular matchmaker', a protein that promotes the formation of a stable complex between two or more DNA-binding proteins in an ATP-dependent manner without itself being part of a final effector complex.</text>
</comment>
<evidence type="ECO:0000256" key="4">
    <source>
        <dbReference type="HAMAP-Rule" id="MF_00149"/>
    </source>
</evidence>
<keyword evidence="3 4" id="KW-0234">DNA repair</keyword>
<dbReference type="GO" id="GO:0004519">
    <property type="term" value="F:endonuclease activity"/>
    <property type="evidence" value="ECO:0007669"/>
    <property type="project" value="UniProtKB-KW"/>
</dbReference>
<dbReference type="NCBIfam" id="TIGR00585">
    <property type="entry name" value="mutl"/>
    <property type="match status" value="1"/>
</dbReference>
<dbReference type="Pfam" id="PF13589">
    <property type="entry name" value="HATPase_c_3"/>
    <property type="match status" value="1"/>
</dbReference>
<dbReference type="Gene3D" id="3.30.565.10">
    <property type="entry name" value="Histidine kinase-like ATPase, C-terminal domain"/>
    <property type="match status" value="1"/>
</dbReference>
<dbReference type="PANTHER" id="PTHR10073">
    <property type="entry name" value="DNA MISMATCH REPAIR PROTEIN MLH, PMS, MUTL"/>
    <property type="match status" value="1"/>
</dbReference>
<dbReference type="EMBL" id="JAJEQM010000015">
    <property type="protein sequence ID" value="MCC2211260.1"/>
    <property type="molecule type" value="Genomic_DNA"/>
</dbReference>
<dbReference type="CDD" id="cd16926">
    <property type="entry name" value="HATPase_MutL-MLH-PMS-like"/>
    <property type="match status" value="1"/>
</dbReference>
<dbReference type="Gene3D" id="3.30.1540.20">
    <property type="entry name" value="MutL, C-terminal domain, dimerisation subdomain"/>
    <property type="match status" value="1"/>
</dbReference>
<evidence type="ECO:0000259" key="7">
    <source>
        <dbReference type="SMART" id="SM01340"/>
    </source>
</evidence>
<evidence type="ECO:0000313" key="9">
    <source>
        <dbReference type="Proteomes" id="UP001198242"/>
    </source>
</evidence>
<dbReference type="InterPro" id="IPR020568">
    <property type="entry name" value="Ribosomal_Su5_D2-typ_SF"/>
</dbReference>
<dbReference type="SMART" id="SM00853">
    <property type="entry name" value="MutL_C"/>
    <property type="match status" value="1"/>
</dbReference>
<dbReference type="Proteomes" id="UP001198242">
    <property type="component" value="Unassembled WGS sequence"/>
</dbReference>
<keyword evidence="2 4" id="KW-0227">DNA damage</keyword>
<dbReference type="InterPro" id="IPR014721">
    <property type="entry name" value="Ribsml_uS5_D2-typ_fold_subgr"/>
</dbReference>
<dbReference type="InterPro" id="IPR038973">
    <property type="entry name" value="MutL/Mlh/Pms-like"/>
</dbReference>
<evidence type="ECO:0000313" key="8">
    <source>
        <dbReference type="EMBL" id="MCC2211260.1"/>
    </source>
</evidence>
<protein>
    <recommendedName>
        <fullName evidence="4">DNA mismatch repair protein MutL</fullName>
    </recommendedName>
</protein>
<dbReference type="InterPro" id="IPR013507">
    <property type="entry name" value="DNA_mismatch_S5_2-like"/>
</dbReference>
<dbReference type="InterPro" id="IPR014790">
    <property type="entry name" value="MutL_C"/>
</dbReference>
<evidence type="ECO:0000259" key="6">
    <source>
        <dbReference type="SMART" id="SM00853"/>
    </source>
</evidence>
<dbReference type="InterPro" id="IPR042120">
    <property type="entry name" value="MutL_C_dimsub"/>
</dbReference>
<dbReference type="Gene3D" id="3.30.230.10">
    <property type="match status" value="1"/>
</dbReference>
<dbReference type="GO" id="GO:0032300">
    <property type="term" value="C:mismatch repair complex"/>
    <property type="evidence" value="ECO:0007669"/>
    <property type="project" value="InterPro"/>
</dbReference>
<feature type="domain" description="DNA mismatch repair protein S5" evidence="7">
    <location>
        <begin position="209"/>
        <end position="327"/>
    </location>
</feature>
<evidence type="ECO:0000256" key="1">
    <source>
        <dbReference type="ARBA" id="ARBA00006082"/>
    </source>
</evidence>
<dbReference type="Pfam" id="PF01119">
    <property type="entry name" value="DNA_mis_repair"/>
    <property type="match status" value="1"/>
</dbReference>
<name>A0AAE3E110_9FIRM</name>
<dbReference type="GO" id="GO:0005524">
    <property type="term" value="F:ATP binding"/>
    <property type="evidence" value="ECO:0007669"/>
    <property type="project" value="InterPro"/>
</dbReference>
<dbReference type="SUPFAM" id="SSF54211">
    <property type="entry name" value="Ribosomal protein S5 domain 2-like"/>
    <property type="match status" value="1"/>
</dbReference>
<dbReference type="GO" id="GO:0006298">
    <property type="term" value="P:mismatch repair"/>
    <property type="evidence" value="ECO:0007669"/>
    <property type="project" value="UniProtKB-UniRule"/>
</dbReference>
<dbReference type="PANTHER" id="PTHR10073:SF12">
    <property type="entry name" value="DNA MISMATCH REPAIR PROTEIN MLH1"/>
    <property type="match status" value="1"/>
</dbReference>
<evidence type="ECO:0000256" key="3">
    <source>
        <dbReference type="ARBA" id="ARBA00023204"/>
    </source>
</evidence>
<keyword evidence="8" id="KW-0540">Nuclease</keyword>
<feature type="region of interest" description="Disordered" evidence="5">
    <location>
        <begin position="375"/>
        <end position="402"/>
    </location>
</feature>
<dbReference type="HAMAP" id="MF_00149">
    <property type="entry name" value="DNA_mis_repair"/>
    <property type="match status" value="1"/>
</dbReference>
<keyword evidence="8" id="KW-0378">Hydrolase</keyword>
<comment type="similarity">
    <text evidence="1 4">Belongs to the DNA mismatch repair MutL/HexB family.</text>
</comment>
<dbReference type="Gene3D" id="3.30.1370.100">
    <property type="entry name" value="MutL, C-terminal domain, regulatory subdomain"/>
    <property type="match status" value="1"/>
</dbReference>
<evidence type="ECO:0000256" key="2">
    <source>
        <dbReference type="ARBA" id="ARBA00022763"/>
    </source>
</evidence>
<dbReference type="FunFam" id="3.30.565.10:FF:000003">
    <property type="entry name" value="DNA mismatch repair endonuclease MutL"/>
    <property type="match status" value="1"/>
</dbReference>
<gene>
    <name evidence="4 8" type="primary">mutL</name>
    <name evidence="8" type="ORF">LKE05_10725</name>
</gene>
<sequence length="690" mass="77357">MGKIHVLSSEVSNKIAAGEVVERPSSVIKELVENSIDAGATLISVEIKKGGSIYMRVSDNGSGMSEEDAKICFLRHATSKVQTSSDLDAIYTLGFRGEALSSIGAVAEVELFTKRHEDETGVCVTCKGGEILSSDEAGIPDGTSILVENLFFNTPARRKFLKKDATEAGYITDIMTRFIFAHPEISFKLIIDNKEKLFSPGDNSLENSVYTVYGRDYAKGTIPVEYESDGIKITGLIGKGTLARPKRNYQSFFVNRRYITSRTIIAALENAYKNQIMIGKFPMAILNIEINPSLIDINVHPTKLEVKFSDEKAVYNAVYYGVKNALYEIPNVPKIERTSEEFKRDTPKGQLNLSDFAVALPKTMTKRPETTAYNPRENHFLKNSGDTKNDLVSDSKTDKVGDTKTQNDFVSLKPNFIKPRQSEIPYTRTVSLETPKAETNGILPKKDAVKAEEATVEEIKNEERPVTETVGVETVKEEKPTEQNVETEVPKREETVFADEYFEIVGQVFDSYIIAEKGDEMMIIDQHAAHERLKYEELKKDIASKQVVSQMLIEPVIVNLTGSEMTAYRDNKQLFDDIGFESEEFGDDAVIVRSVPGEVELGEVEPLVLELVAQGEEMRKELITEKNERLLYTIACKSAVKANMRMSKIEMETLVRNVLRLKNINTCPHGRPIIVTMSKKELEKEFKRIV</sequence>
<keyword evidence="9" id="KW-1185">Reference proteome</keyword>
<feature type="compositionally biased region" description="Basic and acidic residues" evidence="5">
    <location>
        <begin position="376"/>
        <end position="402"/>
    </location>
</feature>
<dbReference type="InterPro" id="IPR002099">
    <property type="entry name" value="MutL/Mlh/PMS"/>
</dbReference>
<comment type="caution">
    <text evidence="8">The sequence shown here is derived from an EMBL/GenBank/DDBJ whole genome shotgun (WGS) entry which is preliminary data.</text>
</comment>
<dbReference type="SUPFAM" id="SSF55874">
    <property type="entry name" value="ATPase domain of HSP90 chaperone/DNA topoisomerase II/histidine kinase"/>
    <property type="match status" value="1"/>
</dbReference>
<dbReference type="Pfam" id="PF08676">
    <property type="entry name" value="MutL_C"/>
    <property type="match status" value="1"/>
</dbReference>
<accession>A0AAE3E110</accession>
<keyword evidence="8" id="KW-0255">Endonuclease</keyword>
<dbReference type="SMART" id="SM01340">
    <property type="entry name" value="DNA_mis_repair"/>
    <property type="match status" value="1"/>
</dbReference>
<dbReference type="InterPro" id="IPR036890">
    <property type="entry name" value="HATPase_C_sf"/>
</dbReference>
<proteinExistence type="inferred from homology"/>
<dbReference type="SUPFAM" id="SSF118116">
    <property type="entry name" value="DNA mismatch repair protein MutL"/>
    <property type="match status" value="1"/>
</dbReference>
<dbReference type="CDD" id="cd00782">
    <property type="entry name" value="MutL_Trans"/>
    <property type="match status" value="1"/>
</dbReference>
<dbReference type="InterPro" id="IPR042121">
    <property type="entry name" value="MutL_C_regsub"/>
</dbReference>